<dbReference type="Pfam" id="PF23912">
    <property type="entry name" value="DUF7254"/>
    <property type="match status" value="1"/>
</dbReference>
<dbReference type="Proteomes" id="UP000224362">
    <property type="component" value="Segment"/>
</dbReference>
<gene>
    <name evidence="2" type="ORF">2050H1_014</name>
</gene>
<evidence type="ECO:0000259" key="1">
    <source>
        <dbReference type="Pfam" id="PF23912"/>
    </source>
</evidence>
<evidence type="ECO:0000313" key="2">
    <source>
        <dbReference type="EMBL" id="ASZ78780.1"/>
    </source>
</evidence>
<feature type="domain" description="DUF7254" evidence="1">
    <location>
        <begin position="32"/>
        <end position="97"/>
    </location>
</feature>
<reference evidence="2 3" key="1">
    <citation type="submission" date="2017-06" db="EMBL/GenBank/DDBJ databases">
        <authorList>
            <person name="Kim H.J."/>
            <person name="Triplett B.A."/>
        </authorList>
    </citation>
    <scope>NUCLEOTIDE SEQUENCE [LARGE SCALE GENOMIC DNA]</scope>
</reference>
<organism evidence="2 3">
    <name type="scientific">Serratia phage 2050H1</name>
    <dbReference type="NCBI Taxonomy" id="2024250"/>
    <lineage>
        <taxon>Viruses</taxon>
        <taxon>Duplodnaviria</taxon>
        <taxon>Heunggongvirae</taxon>
        <taxon>Uroviricota</taxon>
        <taxon>Caudoviricetes</taxon>
        <taxon>Pantevenvirales</taxon>
        <taxon>Ackermannviridae</taxon>
        <taxon>Miltonvirus</taxon>
        <taxon>Miltonvirus MAM1</taxon>
    </lineage>
</organism>
<protein>
    <recommendedName>
        <fullName evidence="1">DUF7254 domain-containing protein</fullName>
    </recommendedName>
</protein>
<dbReference type="InterPro" id="IPR055678">
    <property type="entry name" value="DUF7254"/>
</dbReference>
<name>A0A249Y259_9CAUD</name>
<proteinExistence type="predicted"/>
<sequence length="101" mass="11775">MEKFIVSADGDVINEGLGKKLHETCLEFARTSTNPISLATRMHARLVDLNIIDDSVDIVYDFDARYRIRFQHDEQPYYFETWCTWQGALNWKIAFDKEAVA</sequence>
<evidence type="ECO:0000313" key="3">
    <source>
        <dbReference type="Proteomes" id="UP000224362"/>
    </source>
</evidence>
<accession>A0A249Y259</accession>
<dbReference type="EMBL" id="MF285619">
    <property type="protein sequence ID" value="ASZ78780.1"/>
    <property type="molecule type" value="Genomic_DNA"/>
</dbReference>